<sequence>MFRACPIIMFILRNMIYLNIDKQKEMIENVKKELKEVHQISHLELSEKQFKSVNDWLKQPIDIRTMIGSETNMIMIDSMKEMNEREDPGNIITEIMKDFIEIKENANGRSFCSKLDIMLKEQEELTNAPNDIDSNIQKRFEDDVTPFSDPFPDSPSV</sequence>
<gene>
    <name evidence="1" type="ORF">GPM918_LOCUS22473</name>
    <name evidence="2" type="ORF">SRO942_LOCUS22474</name>
</gene>
<reference evidence="1" key="1">
    <citation type="submission" date="2021-02" db="EMBL/GenBank/DDBJ databases">
        <authorList>
            <person name="Nowell W R."/>
        </authorList>
    </citation>
    <scope>NUCLEOTIDE SEQUENCE</scope>
</reference>
<organism evidence="1 3">
    <name type="scientific">Didymodactylos carnosus</name>
    <dbReference type="NCBI Taxonomy" id="1234261"/>
    <lineage>
        <taxon>Eukaryota</taxon>
        <taxon>Metazoa</taxon>
        <taxon>Spiralia</taxon>
        <taxon>Gnathifera</taxon>
        <taxon>Rotifera</taxon>
        <taxon>Eurotatoria</taxon>
        <taxon>Bdelloidea</taxon>
        <taxon>Philodinida</taxon>
        <taxon>Philodinidae</taxon>
        <taxon>Didymodactylos</taxon>
    </lineage>
</organism>
<evidence type="ECO:0000313" key="3">
    <source>
        <dbReference type="Proteomes" id="UP000663829"/>
    </source>
</evidence>
<comment type="caution">
    <text evidence="1">The sequence shown here is derived from an EMBL/GenBank/DDBJ whole genome shotgun (WGS) entry which is preliminary data.</text>
</comment>
<proteinExistence type="predicted"/>
<protein>
    <submittedName>
        <fullName evidence="1">Uncharacterized protein</fullName>
    </submittedName>
</protein>
<evidence type="ECO:0000313" key="1">
    <source>
        <dbReference type="EMBL" id="CAF1176615.1"/>
    </source>
</evidence>
<evidence type="ECO:0000313" key="2">
    <source>
        <dbReference type="EMBL" id="CAF3940719.1"/>
    </source>
</evidence>
<name>A0A814UMF1_9BILA</name>
<keyword evidence="3" id="KW-1185">Reference proteome</keyword>
<dbReference type="Proteomes" id="UP000663829">
    <property type="component" value="Unassembled WGS sequence"/>
</dbReference>
<dbReference type="AlphaFoldDB" id="A0A814UMF1"/>
<dbReference type="Proteomes" id="UP000681722">
    <property type="component" value="Unassembled WGS sequence"/>
</dbReference>
<dbReference type="EMBL" id="CAJNOQ010007714">
    <property type="protein sequence ID" value="CAF1176615.1"/>
    <property type="molecule type" value="Genomic_DNA"/>
</dbReference>
<accession>A0A814UMF1</accession>
<dbReference type="OrthoDB" id="1597724at2759"/>
<dbReference type="EMBL" id="CAJOBC010007717">
    <property type="protein sequence ID" value="CAF3940719.1"/>
    <property type="molecule type" value="Genomic_DNA"/>
</dbReference>